<dbReference type="Gene3D" id="3.40.50.720">
    <property type="entry name" value="NAD(P)-binding Rossmann-like Domain"/>
    <property type="match status" value="1"/>
</dbReference>
<dbReference type="Pfam" id="PF03435">
    <property type="entry name" value="Sacchrp_dh_NADP"/>
    <property type="match status" value="1"/>
</dbReference>
<name>A0AAP2G629_9BACT</name>
<dbReference type="EMBL" id="JAHCMY010000009">
    <property type="protein sequence ID" value="MBS9525233.1"/>
    <property type="molecule type" value="Genomic_DNA"/>
</dbReference>
<dbReference type="PANTHER" id="PTHR43781">
    <property type="entry name" value="SACCHAROPINE DEHYDROGENASE"/>
    <property type="match status" value="1"/>
</dbReference>
<dbReference type="PANTHER" id="PTHR43781:SF1">
    <property type="entry name" value="SACCHAROPINE DEHYDROGENASE"/>
    <property type="match status" value="1"/>
</dbReference>
<proteinExistence type="predicted"/>
<feature type="domain" description="Saccharopine dehydrogenase NADP binding" evidence="1">
    <location>
        <begin position="3"/>
        <end position="119"/>
    </location>
</feature>
<evidence type="ECO:0000313" key="2">
    <source>
        <dbReference type="EMBL" id="MBS9525233.1"/>
    </source>
</evidence>
<protein>
    <submittedName>
        <fullName evidence="2">Saccharopine dehydrogenase NADP-binding domain-containing protein</fullName>
    </submittedName>
</protein>
<gene>
    <name evidence="2" type="ORF">KI659_14535</name>
</gene>
<comment type="caution">
    <text evidence="2">The sequence shown here is derived from an EMBL/GenBank/DDBJ whole genome shotgun (WGS) entry which is preliminary data.</text>
</comment>
<keyword evidence="3" id="KW-1185">Reference proteome</keyword>
<dbReference type="AlphaFoldDB" id="A0AAP2G629"/>
<evidence type="ECO:0000259" key="1">
    <source>
        <dbReference type="Pfam" id="PF03435"/>
    </source>
</evidence>
<dbReference type="Proteomes" id="UP001319104">
    <property type="component" value="Unassembled WGS sequence"/>
</dbReference>
<organism evidence="2 3">
    <name type="scientific">Litoribacter ruber</name>
    <dbReference type="NCBI Taxonomy" id="702568"/>
    <lineage>
        <taxon>Bacteria</taxon>
        <taxon>Pseudomonadati</taxon>
        <taxon>Bacteroidota</taxon>
        <taxon>Cytophagia</taxon>
        <taxon>Cytophagales</taxon>
        <taxon>Cyclobacteriaceae</taxon>
        <taxon>Litoribacter</taxon>
    </lineage>
</organism>
<dbReference type="InterPro" id="IPR036291">
    <property type="entry name" value="NAD(P)-bd_dom_sf"/>
</dbReference>
<reference evidence="2 3" key="1">
    <citation type="submission" date="2021-05" db="EMBL/GenBank/DDBJ databases">
        <authorList>
            <person name="Zhang Z.D."/>
            <person name="Osman G."/>
        </authorList>
    </citation>
    <scope>NUCLEOTIDE SEQUENCE [LARGE SCALE GENOMIC DNA]</scope>
    <source>
        <strain evidence="2 3">KCTC 32217</strain>
    </source>
</reference>
<dbReference type="InterPro" id="IPR005097">
    <property type="entry name" value="Sacchrp_dh_NADP-bd"/>
</dbReference>
<evidence type="ECO:0000313" key="3">
    <source>
        <dbReference type="Proteomes" id="UP001319104"/>
    </source>
</evidence>
<sequence>MSILIYGATGYTGKLVVEQAVLKGLKPIVAGRSESKVKSLAATYDLEYKVFSLDNVPKIVDAISGVKVLLNCAGPFIHTAKHLIEACLLTQTHYLDITGEIEVFEMAKEFDLQAKDNEIIVLPGVGFDVVPTDCMANFLKEKLPEATHLELAFMGLGGAMSHGTMATMVESLGKGGAVRKDGKIENVPVGHEGKEIHFGMKKNWAMTIPWGDISTAYTSTGIDNIEVYSAVSKTTYNLLKAQLLINPILQNSWVKGMIKEYVDENFSGPTPEQNKKGIALVYGKATNHRMEDTVELRFKTPETYLLTAKLAVLISQKVLELKETYGYFTPAQLFGPKLIFEIEGVEWLDQ</sequence>
<dbReference type="RefSeq" id="WP_213946085.1">
    <property type="nucleotide sequence ID" value="NZ_JAHCMY010000009.1"/>
</dbReference>
<dbReference type="SUPFAM" id="SSF51735">
    <property type="entry name" value="NAD(P)-binding Rossmann-fold domains"/>
    <property type="match status" value="1"/>
</dbReference>
<accession>A0AAP2G629</accession>